<dbReference type="Proteomes" id="UP001303373">
    <property type="component" value="Chromosome 3"/>
</dbReference>
<protein>
    <submittedName>
        <fullName evidence="1">Uncharacterized protein</fullName>
    </submittedName>
</protein>
<sequence>MKMSDQRLLPPLLTLPLELRQQIYKHLLPAQRITHPLPGVGITSVSHRLPSSALLNIHPKITDEILAYYYSVATWKLIFSHAFNFFRVDPDLAALQRSHVLSRMRKVEVVFFCDILLLRDYPSFGLNQFCAEIKRRADKACDVLAGARELKTVIVSWIDTTQTNFWEEKARILEPLRKLALNDSKHGGNVSFKLGEINGPDDLDREMFMDAMRRVLGENHQFQIGLDGTIESERQPADLRMLAFDVRQQREDLESLHDWSTASWTKATV</sequence>
<gene>
    <name evidence="1" type="ORF">R9X50_00262400</name>
</gene>
<reference evidence="1 2" key="1">
    <citation type="submission" date="2023-11" db="EMBL/GenBank/DDBJ databases">
        <title>An acidophilic fungus is an integral part of prey digestion in a carnivorous sundew plant.</title>
        <authorList>
            <person name="Tsai I.J."/>
        </authorList>
    </citation>
    <scope>NUCLEOTIDE SEQUENCE [LARGE SCALE GENOMIC DNA]</scope>
    <source>
        <strain evidence="1">169a</strain>
    </source>
</reference>
<proteinExistence type="predicted"/>
<accession>A0AAQ3R8P0</accession>
<name>A0AAQ3R8P0_9PEZI</name>
<evidence type="ECO:0000313" key="1">
    <source>
        <dbReference type="EMBL" id="WPG99805.1"/>
    </source>
</evidence>
<organism evidence="1 2">
    <name type="scientific">Acrodontium crateriforme</name>
    <dbReference type="NCBI Taxonomy" id="150365"/>
    <lineage>
        <taxon>Eukaryota</taxon>
        <taxon>Fungi</taxon>
        <taxon>Dikarya</taxon>
        <taxon>Ascomycota</taxon>
        <taxon>Pezizomycotina</taxon>
        <taxon>Dothideomycetes</taxon>
        <taxon>Dothideomycetidae</taxon>
        <taxon>Mycosphaerellales</taxon>
        <taxon>Teratosphaeriaceae</taxon>
        <taxon>Acrodontium</taxon>
    </lineage>
</organism>
<dbReference type="AlphaFoldDB" id="A0AAQ3R8P0"/>
<dbReference type="EMBL" id="CP138582">
    <property type="protein sequence ID" value="WPG99805.1"/>
    <property type="molecule type" value="Genomic_DNA"/>
</dbReference>
<keyword evidence="2" id="KW-1185">Reference proteome</keyword>
<evidence type="ECO:0000313" key="2">
    <source>
        <dbReference type="Proteomes" id="UP001303373"/>
    </source>
</evidence>